<dbReference type="Proteomes" id="UP000198848">
    <property type="component" value="Unassembled WGS sequence"/>
</dbReference>
<dbReference type="SMART" id="SM00564">
    <property type="entry name" value="PQQ"/>
    <property type="match status" value="13"/>
</dbReference>
<organism evidence="3 4">
    <name type="scientific">Natronobacterium texcoconense</name>
    <dbReference type="NCBI Taxonomy" id="1095778"/>
    <lineage>
        <taxon>Archaea</taxon>
        <taxon>Methanobacteriati</taxon>
        <taxon>Methanobacteriota</taxon>
        <taxon>Stenosarchaea group</taxon>
        <taxon>Halobacteria</taxon>
        <taxon>Halobacteriales</taxon>
        <taxon>Natrialbaceae</taxon>
        <taxon>Natronobacterium</taxon>
    </lineage>
</organism>
<dbReference type="InterPro" id="IPR015943">
    <property type="entry name" value="WD40/YVTN_repeat-like_dom_sf"/>
</dbReference>
<dbReference type="PROSITE" id="PS51257">
    <property type="entry name" value="PROKAR_LIPOPROTEIN"/>
    <property type="match status" value="1"/>
</dbReference>
<name>A0A1H1HTS9_NATTX</name>
<dbReference type="AlphaFoldDB" id="A0A1H1HTS9"/>
<dbReference type="OrthoDB" id="177634at2157"/>
<dbReference type="PANTHER" id="PTHR34512">
    <property type="entry name" value="CELL SURFACE PROTEIN"/>
    <property type="match status" value="1"/>
</dbReference>
<evidence type="ECO:0000313" key="4">
    <source>
        <dbReference type="Proteomes" id="UP000198848"/>
    </source>
</evidence>
<accession>A0A1H1HTS9</accession>
<proteinExistence type="predicted"/>
<sequence>MTRRIERRRYLQLLAAGGAVGVAGCSDELEEFSDLGGAGTEEFASTTDDEQADAIDSTEGVDLRDEASDAWPTFGGDLGNSGWIADSESSIETTVHDWTVDHRHEAIDPESFGAIAADGRVFAYREEFDLEDAPFSGGIVALEADTGEMEWVTDLRVFEEPGTVPSAFAPGTVVDDTLYVCANRPGDEPDAVLALEADTGETTWSTRIDGDVRGSPAVANGVVYVSGSNTVYALDATTGEGFWAVDAGGYTGSVATDGDLVVAVPGDRLVGIDAATGELEWETELPSVVNDRDSPVLVDGYVVYVHEYTGFVVDATNGDVLWQTEDEAVDGPKPAVTDDIVVFVDNDRSSHVSESDEALVRAFSLADGDVVWEASLPTTVLAPPVVVADRICLLGLDETLYVVDASDGDVLGETWYRGRTTAEPAVTPSGVFVGHDRGITAFSFGDRTPAEDVGRWPTTGYDRSNSRQNPDATPPRDDLERTWAVPANDPRPPIVADGVVVTSERGGVVGITGATGDVRWRQSVGPDRSFPATAPVIVDDLAIVGTSEGMVFGIRIETGETVWEANTAGEFNAPFVAAGDAVYGVDRDGDVYEFDPDSGDHQSIGSVGSQAASAPAVSNGTLFVSHGSISALTTDGRRSWTNTPSQFPATSPSILDELVVSAVNDGTVRAYDAHSGDREWSATVHDVDDGESMWATAVADGTVFTGGVGSGATESTIVSIDGESGEIEWRTEFESSINTAPVVADGLVWVVTRDGTLTGLEPETGDVSTSSELPANGSIVSELVAAEDRLFGVDNDTVYAFE</sequence>
<feature type="domain" description="Pyrrolo-quinoline quinone repeat" evidence="2">
    <location>
        <begin position="587"/>
        <end position="682"/>
    </location>
</feature>
<dbReference type="InterPro" id="IPR002372">
    <property type="entry name" value="PQQ_rpt_dom"/>
</dbReference>
<feature type="domain" description="Pyrrolo-quinoline quinone repeat" evidence="2">
    <location>
        <begin position="137"/>
        <end position="352"/>
    </location>
</feature>
<dbReference type="Pfam" id="PF13360">
    <property type="entry name" value="PQQ_2"/>
    <property type="match status" value="5"/>
</dbReference>
<dbReference type="STRING" id="1095778.SAMN04489842_3021"/>
<feature type="domain" description="Pyrrolo-quinoline quinone repeat" evidence="2">
    <location>
        <begin position="690"/>
        <end position="768"/>
    </location>
</feature>
<dbReference type="InterPro" id="IPR011047">
    <property type="entry name" value="Quinoprotein_ADH-like_sf"/>
</dbReference>
<evidence type="ECO:0000259" key="2">
    <source>
        <dbReference type="Pfam" id="PF13360"/>
    </source>
</evidence>
<dbReference type="InterPro" id="IPR018391">
    <property type="entry name" value="PQQ_b-propeller_rpt"/>
</dbReference>
<feature type="domain" description="Pyrrolo-quinoline quinone repeat" evidence="2">
    <location>
        <begin position="353"/>
        <end position="426"/>
    </location>
</feature>
<evidence type="ECO:0000256" key="1">
    <source>
        <dbReference type="SAM" id="MobiDB-lite"/>
    </source>
</evidence>
<feature type="region of interest" description="Disordered" evidence="1">
    <location>
        <begin position="450"/>
        <end position="490"/>
    </location>
</feature>
<reference evidence="4" key="1">
    <citation type="submission" date="2016-10" db="EMBL/GenBank/DDBJ databases">
        <authorList>
            <person name="Varghese N."/>
            <person name="Submissions S."/>
        </authorList>
    </citation>
    <scope>NUCLEOTIDE SEQUENCE [LARGE SCALE GENOMIC DNA]</scope>
    <source>
        <strain evidence="4">DSM 24767</strain>
    </source>
</reference>
<dbReference type="Gene3D" id="2.40.10.480">
    <property type="match status" value="1"/>
</dbReference>
<dbReference type="SUPFAM" id="SSF50998">
    <property type="entry name" value="Quinoprotein alcohol dehydrogenase-like"/>
    <property type="match status" value="2"/>
</dbReference>
<protein>
    <submittedName>
        <fullName evidence="3">Outer membrane protein assembly factor BamB, contains PQQ-like beta-propeller repeat</fullName>
    </submittedName>
</protein>
<evidence type="ECO:0000313" key="3">
    <source>
        <dbReference type="EMBL" id="SDR28538.1"/>
    </source>
</evidence>
<feature type="compositionally biased region" description="Polar residues" evidence="1">
    <location>
        <begin position="461"/>
        <end position="471"/>
    </location>
</feature>
<gene>
    <name evidence="3" type="ORF">SAMN04489842_3021</name>
</gene>
<feature type="domain" description="Pyrrolo-quinoline quinone repeat" evidence="2">
    <location>
        <begin position="491"/>
        <end position="571"/>
    </location>
</feature>
<keyword evidence="4" id="KW-1185">Reference proteome</keyword>
<dbReference type="Gene3D" id="2.40.128.630">
    <property type="match status" value="1"/>
</dbReference>
<dbReference type="PANTHER" id="PTHR34512:SF30">
    <property type="entry name" value="OUTER MEMBRANE PROTEIN ASSEMBLY FACTOR BAMB"/>
    <property type="match status" value="1"/>
</dbReference>
<dbReference type="Gene3D" id="2.130.10.10">
    <property type="entry name" value="YVTN repeat-like/Quinoprotein amine dehydrogenase"/>
    <property type="match status" value="3"/>
</dbReference>
<dbReference type="RefSeq" id="WP_090383494.1">
    <property type="nucleotide sequence ID" value="NZ_FNLC01000003.1"/>
</dbReference>
<dbReference type="EMBL" id="FNLC01000003">
    <property type="protein sequence ID" value="SDR28538.1"/>
    <property type="molecule type" value="Genomic_DNA"/>
</dbReference>